<organism evidence="2 3">
    <name type="scientific">Ideonella azotifigens</name>
    <dbReference type="NCBI Taxonomy" id="513160"/>
    <lineage>
        <taxon>Bacteria</taxon>
        <taxon>Pseudomonadati</taxon>
        <taxon>Pseudomonadota</taxon>
        <taxon>Betaproteobacteria</taxon>
        <taxon>Burkholderiales</taxon>
        <taxon>Sphaerotilaceae</taxon>
        <taxon>Ideonella</taxon>
    </lineage>
</organism>
<dbReference type="EMBL" id="BAAAEW010000026">
    <property type="protein sequence ID" value="GAA0759668.1"/>
    <property type="molecule type" value="Genomic_DNA"/>
</dbReference>
<reference evidence="2 3" key="1">
    <citation type="journal article" date="2019" name="Int. J. Syst. Evol. Microbiol.">
        <title>The Global Catalogue of Microorganisms (GCM) 10K type strain sequencing project: providing services to taxonomists for standard genome sequencing and annotation.</title>
        <authorList>
            <consortium name="The Broad Institute Genomics Platform"/>
            <consortium name="The Broad Institute Genome Sequencing Center for Infectious Disease"/>
            <person name="Wu L."/>
            <person name="Ma J."/>
        </authorList>
    </citation>
    <scope>NUCLEOTIDE SEQUENCE [LARGE SCALE GENOMIC DNA]</scope>
    <source>
        <strain evidence="2 3">JCM 15503</strain>
    </source>
</reference>
<name>A0ABN1KA41_9BURK</name>
<gene>
    <name evidence="2" type="ORF">GCM10009107_41350</name>
</gene>
<dbReference type="Proteomes" id="UP001500279">
    <property type="component" value="Unassembled WGS sequence"/>
</dbReference>
<proteinExistence type="predicted"/>
<evidence type="ECO:0000313" key="3">
    <source>
        <dbReference type="Proteomes" id="UP001500279"/>
    </source>
</evidence>
<feature type="signal peptide" evidence="1">
    <location>
        <begin position="1"/>
        <end position="33"/>
    </location>
</feature>
<sequence>MAAAALPAFSRTRLSQLALAALLLAGAISQVRADELSHLQRLDDTALSDVRGAGLDPAQSLALLQGTALPMMAADGGSTALTDAQRSLLDTALAERQAQALRQFATSTGMQTGLNSAALMAQVTVPLTTAIPVLLSMIGLPLLGILPTLPPPAKQPQKS</sequence>
<dbReference type="RefSeq" id="WP_231010049.1">
    <property type="nucleotide sequence ID" value="NZ_BAAAEW010000026.1"/>
</dbReference>
<comment type="caution">
    <text evidence="2">The sequence shown here is derived from an EMBL/GenBank/DDBJ whole genome shotgun (WGS) entry which is preliminary data.</text>
</comment>
<evidence type="ECO:0000313" key="2">
    <source>
        <dbReference type="EMBL" id="GAA0759668.1"/>
    </source>
</evidence>
<keyword evidence="3" id="KW-1185">Reference proteome</keyword>
<protein>
    <submittedName>
        <fullName evidence="2">Uncharacterized protein</fullName>
    </submittedName>
</protein>
<evidence type="ECO:0000256" key="1">
    <source>
        <dbReference type="SAM" id="SignalP"/>
    </source>
</evidence>
<feature type="chain" id="PRO_5046100160" evidence="1">
    <location>
        <begin position="34"/>
        <end position="159"/>
    </location>
</feature>
<keyword evidence="1" id="KW-0732">Signal</keyword>
<accession>A0ABN1KA41</accession>